<dbReference type="InterPro" id="IPR037063">
    <property type="entry name" value="PHb_sf"/>
</dbReference>
<name>A0A845R0I4_9CLOT</name>
<comment type="caution">
    <text evidence="2">The sequence shown here is derived from an EMBL/GenBank/DDBJ whole genome shotgun (WGS) entry which is preliminary data.</text>
</comment>
<protein>
    <submittedName>
        <fullName evidence="2">PH domain-containing protein</fullName>
    </submittedName>
</protein>
<dbReference type="Pfam" id="PF08000">
    <property type="entry name" value="bPH_1"/>
    <property type="match status" value="1"/>
</dbReference>
<reference evidence="2 3" key="1">
    <citation type="submission" date="2018-08" db="EMBL/GenBank/DDBJ databases">
        <title>Murine metabolic-syndrome-specific gut microbial biobank.</title>
        <authorList>
            <person name="Liu C."/>
        </authorList>
    </citation>
    <scope>NUCLEOTIDE SEQUENCE [LARGE SCALE GENOMIC DNA]</scope>
    <source>
        <strain evidence="2 3">583</strain>
    </source>
</reference>
<evidence type="ECO:0000259" key="1">
    <source>
        <dbReference type="Pfam" id="PF08000"/>
    </source>
</evidence>
<keyword evidence="3" id="KW-1185">Reference proteome</keyword>
<dbReference type="OrthoDB" id="9803613at2"/>
<gene>
    <name evidence="2" type="ORF">D3Z33_08945</name>
</gene>
<accession>A0A845R0I4</accession>
<dbReference type="Proteomes" id="UP000467132">
    <property type="component" value="Unassembled WGS sequence"/>
</dbReference>
<sequence>MADVNLNKIFNFYQELPVPESLNPFISENEIVKFAVKTVRDVAIFTDKRILVADKQGITGKKIEYYTIPYKSIITYAVETAGTFDLDSEIKLVLSGGITVELKFFKDKKMDGLLLRVYDIINNYMIQ</sequence>
<dbReference type="RefSeq" id="WP_160197445.1">
    <property type="nucleotide sequence ID" value="NZ_QXXA01000009.1"/>
</dbReference>
<evidence type="ECO:0000313" key="3">
    <source>
        <dbReference type="Proteomes" id="UP000467132"/>
    </source>
</evidence>
<dbReference type="PANTHER" id="PTHR35796:SF3">
    <property type="entry name" value="BHLH DOMAIN-CONTAINING PROTEIN"/>
    <property type="match status" value="1"/>
</dbReference>
<dbReference type="AlphaFoldDB" id="A0A845R0I4"/>
<dbReference type="SUPFAM" id="SSF50729">
    <property type="entry name" value="PH domain-like"/>
    <property type="match status" value="1"/>
</dbReference>
<dbReference type="EMBL" id="QXXA01000009">
    <property type="protein sequence ID" value="NBI06978.1"/>
    <property type="molecule type" value="Genomic_DNA"/>
</dbReference>
<proteinExistence type="predicted"/>
<dbReference type="PANTHER" id="PTHR35796">
    <property type="entry name" value="HYPOTHETICAL CYTOSOLIC PROTEIN"/>
    <property type="match status" value="1"/>
</dbReference>
<dbReference type="Gene3D" id="2.30.29.50">
    <property type="entry name" value="Bacterial Pleckstrin homology domain"/>
    <property type="match status" value="1"/>
</dbReference>
<dbReference type="CDD" id="cd13225">
    <property type="entry name" value="PH-like_bacteria"/>
    <property type="match status" value="1"/>
</dbReference>
<dbReference type="InterPro" id="IPR012544">
    <property type="entry name" value="PHb"/>
</dbReference>
<evidence type="ECO:0000313" key="2">
    <source>
        <dbReference type="EMBL" id="NBI06978.1"/>
    </source>
</evidence>
<organism evidence="2 3">
    <name type="scientific">Senegalia massiliensis</name>
    <dbReference type="NCBI Taxonomy" id="1720316"/>
    <lineage>
        <taxon>Bacteria</taxon>
        <taxon>Bacillati</taxon>
        <taxon>Bacillota</taxon>
        <taxon>Clostridia</taxon>
        <taxon>Eubacteriales</taxon>
        <taxon>Clostridiaceae</taxon>
        <taxon>Senegalia</taxon>
    </lineage>
</organism>
<feature type="domain" description="Bacterial Pleckstrin homology" evidence="1">
    <location>
        <begin position="15"/>
        <end position="111"/>
    </location>
</feature>